<dbReference type="Pfam" id="PF00512">
    <property type="entry name" value="HisKA"/>
    <property type="match status" value="1"/>
</dbReference>
<protein>
    <recommendedName>
        <fullName evidence="3">histidine kinase</fullName>
        <ecNumber evidence="3">2.7.13.3</ecNumber>
    </recommendedName>
</protein>
<dbReference type="PANTHER" id="PTHR45453:SF1">
    <property type="entry name" value="PHOSPHATE REGULON SENSOR PROTEIN PHOR"/>
    <property type="match status" value="1"/>
</dbReference>
<dbReference type="SUPFAM" id="SSF55874">
    <property type="entry name" value="ATPase domain of HSP90 chaperone/DNA topoisomerase II/histidine kinase"/>
    <property type="match status" value="1"/>
</dbReference>
<comment type="caution">
    <text evidence="10">The sequence shown here is derived from an EMBL/GenBank/DDBJ whole genome shotgun (WGS) entry which is preliminary data.</text>
</comment>
<evidence type="ECO:0000256" key="6">
    <source>
        <dbReference type="ARBA" id="ARBA00022777"/>
    </source>
</evidence>
<keyword evidence="7" id="KW-0902">Two-component regulatory system</keyword>
<keyword evidence="8" id="KW-0812">Transmembrane</keyword>
<dbReference type="Proteomes" id="UP001477672">
    <property type="component" value="Unassembled WGS sequence"/>
</dbReference>
<dbReference type="InterPro" id="IPR036097">
    <property type="entry name" value="HisK_dim/P_sf"/>
</dbReference>
<evidence type="ECO:0000256" key="3">
    <source>
        <dbReference type="ARBA" id="ARBA00012438"/>
    </source>
</evidence>
<evidence type="ECO:0000313" key="11">
    <source>
        <dbReference type="Proteomes" id="UP001477672"/>
    </source>
</evidence>
<comment type="subcellular location">
    <subcellularLocation>
        <location evidence="2">Membrane</location>
    </subcellularLocation>
</comment>
<feature type="transmembrane region" description="Helical" evidence="8">
    <location>
        <begin position="160"/>
        <end position="188"/>
    </location>
</feature>
<dbReference type="Gene3D" id="1.10.287.130">
    <property type="match status" value="1"/>
</dbReference>
<dbReference type="Gene3D" id="3.30.565.10">
    <property type="entry name" value="Histidine kinase-like ATPase, C-terminal domain"/>
    <property type="match status" value="1"/>
</dbReference>
<dbReference type="InterPro" id="IPR005467">
    <property type="entry name" value="His_kinase_dom"/>
</dbReference>
<gene>
    <name evidence="10" type="ORF">WMO24_07615</name>
</gene>
<dbReference type="EC" id="2.7.13.3" evidence="3"/>
<evidence type="ECO:0000256" key="2">
    <source>
        <dbReference type="ARBA" id="ARBA00004370"/>
    </source>
</evidence>
<evidence type="ECO:0000256" key="1">
    <source>
        <dbReference type="ARBA" id="ARBA00000085"/>
    </source>
</evidence>
<dbReference type="InterPro" id="IPR003594">
    <property type="entry name" value="HATPase_dom"/>
</dbReference>
<dbReference type="RefSeq" id="WP_349215778.1">
    <property type="nucleotide sequence ID" value="NZ_JBBMFA010000084.1"/>
</dbReference>
<keyword evidence="8" id="KW-1133">Transmembrane helix</keyword>
<dbReference type="GO" id="GO:0016301">
    <property type="term" value="F:kinase activity"/>
    <property type="evidence" value="ECO:0007669"/>
    <property type="project" value="UniProtKB-KW"/>
</dbReference>
<keyword evidence="11" id="KW-1185">Reference proteome</keyword>
<reference evidence="10 11" key="1">
    <citation type="submission" date="2024-03" db="EMBL/GenBank/DDBJ databases">
        <title>Human intestinal bacterial collection.</title>
        <authorList>
            <person name="Pauvert C."/>
            <person name="Hitch T.C.A."/>
            <person name="Clavel T."/>
        </authorList>
    </citation>
    <scope>NUCLEOTIDE SEQUENCE [LARGE SCALE GENOMIC DNA]</scope>
    <source>
        <strain evidence="10 11">CLA-JM-H11</strain>
    </source>
</reference>
<comment type="catalytic activity">
    <reaction evidence="1">
        <text>ATP + protein L-histidine = ADP + protein N-phospho-L-histidine.</text>
        <dbReference type="EC" id="2.7.13.3"/>
    </reaction>
</comment>
<keyword evidence="5" id="KW-0808">Transferase</keyword>
<accession>A0ABV1GEP5</accession>
<feature type="domain" description="Histidine kinase" evidence="9">
    <location>
        <begin position="204"/>
        <end position="414"/>
    </location>
</feature>
<dbReference type="InterPro" id="IPR050351">
    <property type="entry name" value="BphY/WalK/GraS-like"/>
</dbReference>
<evidence type="ECO:0000256" key="4">
    <source>
        <dbReference type="ARBA" id="ARBA00022553"/>
    </source>
</evidence>
<dbReference type="EMBL" id="JBBMFA010000084">
    <property type="protein sequence ID" value="MEQ2520294.1"/>
    <property type="molecule type" value="Genomic_DNA"/>
</dbReference>
<evidence type="ECO:0000256" key="7">
    <source>
        <dbReference type="ARBA" id="ARBA00023012"/>
    </source>
</evidence>
<dbReference type="SUPFAM" id="SSF47384">
    <property type="entry name" value="Homodimeric domain of signal transducing histidine kinase"/>
    <property type="match status" value="1"/>
</dbReference>
<dbReference type="PROSITE" id="PS50109">
    <property type="entry name" value="HIS_KIN"/>
    <property type="match status" value="1"/>
</dbReference>
<feature type="transmembrane region" description="Helical" evidence="8">
    <location>
        <begin position="12"/>
        <end position="33"/>
    </location>
</feature>
<keyword evidence="6 10" id="KW-0418">Kinase</keyword>
<evidence type="ECO:0000256" key="5">
    <source>
        <dbReference type="ARBA" id="ARBA00022679"/>
    </source>
</evidence>
<evidence type="ECO:0000256" key="8">
    <source>
        <dbReference type="SAM" id="Phobius"/>
    </source>
</evidence>
<evidence type="ECO:0000313" key="10">
    <source>
        <dbReference type="EMBL" id="MEQ2520294.1"/>
    </source>
</evidence>
<dbReference type="Pfam" id="PF02518">
    <property type="entry name" value="HATPase_c"/>
    <property type="match status" value="1"/>
</dbReference>
<dbReference type="SMART" id="SM00388">
    <property type="entry name" value="HisKA"/>
    <property type="match status" value="1"/>
</dbReference>
<evidence type="ECO:0000259" key="9">
    <source>
        <dbReference type="PROSITE" id="PS50109"/>
    </source>
</evidence>
<organism evidence="10 11">
    <name type="scientific">Ruthenibacterium intestinale</name>
    <dbReference type="NCBI Taxonomy" id="3133163"/>
    <lineage>
        <taxon>Bacteria</taxon>
        <taxon>Bacillati</taxon>
        <taxon>Bacillota</taxon>
        <taxon>Clostridia</taxon>
        <taxon>Eubacteriales</taxon>
        <taxon>Oscillospiraceae</taxon>
        <taxon>Ruthenibacterium</taxon>
    </lineage>
</organism>
<dbReference type="InterPro" id="IPR036890">
    <property type="entry name" value="HATPase_C_sf"/>
</dbReference>
<sequence length="414" mass="45623">MIRKLRFKLIGVSMLSIFLVFSLILGTIALISFQKVTADADSTLSILAANDGLFPKPEDEEAPPSLDAHPGGGHKMSPELPYESRFFSVLFDSDGNLISVNTARIAAVDTDEAIVFGQEVLASGSTKGYQHAYRYVVTQSAEGIRVIFLDCGRSLSNLRFFVGIGLLVFFLGLLAVWLLTIVLSRYIVRPIAQSYEKQKRFITDAGHEIKTPLTIIDADAEVLAMDLGENEWINDIQEQSRRLAALTNDLILLSRLEEDNTQMQLLDFPISDVAEEVAHSFQALAITQKKEFSVSIQPMLTLCGDEKMIRQLLMILLDNALKYAQTGGRISLTLEKAGKALNLSVFNTTEHIEKAQLPCLFDRFYRTDRSRNSQTGGHGLGLSIAAAITAAHKGKITASTEDEKSLRIQVSLPA</sequence>
<keyword evidence="8" id="KW-0472">Membrane</keyword>
<dbReference type="InterPro" id="IPR003661">
    <property type="entry name" value="HisK_dim/P_dom"/>
</dbReference>
<keyword evidence="4" id="KW-0597">Phosphoprotein</keyword>
<dbReference type="PANTHER" id="PTHR45453">
    <property type="entry name" value="PHOSPHATE REGULON SENSOR PROTEIN PHOR"/>
    <property type="match status" value="1"/>
</dbReference>
<name>A0ABV1GEP5_9FIRM</name>
<dbReference type="CDD" id="cd00082">
    <property type="entry name" value="HisKA"/>
    <property type="match status" value="1"/>
</dbReference>
<dbReference type="SMART" id="SM00387">
    <property type="entry name" value="HATPase_c"/>
    <property type="match status" value="1"/>
</dbReference>
<proteinExistence type="predicted"/>